<gene>
    <name evidence="4" type="ORF">HERILL_LOCUS15505</name>
</gene>
<feature type="chain" id="PRO_5031436961" description="ZP domain-containing protein" evidence="2">
    <location>
        <begin position="25"/>
        <end position="232"/>
    </location>
</feature>
<evidence type="ECO:0000313" key="5">
    <source>
        <dbReference type="Proteomes" id="UP000594454"/>
    </source>
</evidence>
<dbReference type="EMBL" id="LR899014">
    <property type="protein sequence ID" value="CAD7093207.1"/>
    <property type="molecule type" value="Genomic_DNA"/>
</dbReference>
<dbReference type="PANTHER" id="PTHR46560">
    <property type="entry name" value="CYPHER, ISOFORM B"/>
    <property type="match status" value="1"/>
</dbReference>
<evidence type="ECO:0000313" key="4">
    <source>
        <dbReference type="EMBL" id="CAD7093207.1"/>
    </source>
</evidence>
<dbReference type="Pfam" id="PF25057">
    <property type="entry name" value="CUT_N"/>
    <property type="match status" value="1"/>
</dbReference>
<feature type="compositionally biased region" description="Polar residues" evidence="1">
    <location>
        <begin position="196"/>
        <end position="210"/>
    </location>
</feature>
<feature type="region of interest" description="Disordered" evidence="1">
    <location>
        <begin position="166"/>
        <end position="232"/>
    </location>
</feature>
<dbReference type="InterPro" id="IPR056953">
    <property type="entry name" value="CUT_N"/>
</dbReference>
<accession>A0A7R8V728</accession>
<evidence type="ECO:0000256" key="2">
    <source>
        <dbReference type="SAM" id="SignalP"/>
    </source>
</evidence>
<dbReference type="InterPro" id="IPR001507">
    <property type="entry name" value="ZP_dom"/>
</dbReference>
<dbReference type="PROSITE" id="PS51034">
    <property type="entry name" value="ZP_2"/>
    <property type="match status" value="1"/>
</dbReference>
<dbReference type="OrthoDB" id="10043417at2759"/>
<dbReference type="PANTHER" id="PTHR46560:SF7">
    <property type="entry name" value="RE59626P"/>
    <property type="match status" value="1"/>
</dbReference>
<sequence>MCQINYTRLLVTVILVSCVTLGEQGPEAQSNKGEEVWQQDLSDAFNIDPSTNGIKQVNLKCGSNSMLVQLETEDDFTGVMYTRGSFYKQSEPCFTKPKNGRARSLEMRFPFDQCQTIQNGDVFSNVVVVQHDPELVTPGDAAFSLECDFRKARSLEVKADFQARDREASGSSITLTSPDPSAIKQTEKDEDENAVRSETNSVTFIPTHSKTQGEQRIEVGVPNPGECKHKDN</sequence>
<proteinExistence type="predicted"/>
<keyword evidence="2" id="KW-0732">Signal</keyword>
<dbReference type="AlphaFoldDB" id="A0A7R8V728"/>
<dbReference type="InParanoid" id="A0A7R8V728"/>
<name>A0A7R8V728_HERIL</name>
<evidence type="ECO:0000256" key="1">
    <source>
        <dbReference type="SAM" id="MobiDB-lite"/>
    </source>
</evidence>
<protein>
    <recommendedName>
        <fullName evidence="3">ZP domain-containing protein</fullName>
    </recommendedName>
</protein>
<dbReference type="Proteomes" id="UP000594454">
    <property type="component" value="Chromosome 6"/>
</dbReference>
<reference evidence="4 5" key="1">
    <citation type="submission" date="2020-11" db="EMBL/GenBank/DDBJ databases">
        <authorList>
            <person name="Wallbank WR R."/>
            <person name="Pardo Diaz C."/>
            <person name="Kozak K."/>
            <person name="Martin S."/>
            <person name="Jiggins C."/>
            <person name="Moest M."/>
            <person name="Warren A I."/>
            <person name="Generalovic N T."/>
            <person name="Byers J.R.P. K."/>
            <person name="Montejo-Kovacevich G."/>
            <person name="Yen C E."/>
        </authorList>
    </citation>
    <scope>NUCLEOTIDE SEQUENCE [LARGE SCALE GENOMIC DNA]</scope>
</reference>
<keyword evidence="5" id="KW-1185">Reference proteome</keyword>
<feature type="signal peptide" evidence="2">
    <location>
        <begin position="1"/>
        <end position="24"/>
    </location>
</feature>
<organism evidence="4 5">
    <name type="scientific">Hermetia illucens</name>
    <name type="common">Black soldier fly</name>
    <dbReference type="NCBI Taxonomy" id="343691"/>
    <lineage>
        <taxon>Eukaryota</taxon>
        <taxon>Metazoa</taxon>
        <taxon>Ecdysozoa</taxon>
        <taxon>Arthropoda</taxon>
        <taxon>Hexapoda</taxon>
        <taxon>Insecta</taxon>
        <taxon>Pterygota</taxon>
        <taxon>Neoptera</taxon>
        <taxon>Endopterygota</taxon>
        <taxon>Diptera</taxon>
        <taxon>Brachycera</taxon>
        <taxon>Stratiomyomorpha</taxon>
        <taxon>Stratiomyidae</taxon>
        <taxon>Hermetiinae</taxon>
        <taxon>Hermetia</taxon>
    </lineage>
</organism>
<feature type="compositionally biased region" description="Polar residues" evidence="1">
    <location>
        <begin position="169"/>
        <end position="179"/>
    </location>
</feature>
<evidence type="ECO:0000259" key="3">
    <source>
        <dbReference type="PROSITE" id="PS51034"/>
    </source>
</evidence>
<feature type="domain" description="ZP" evidence="3">
    <location>
        <begin position="60"/>
        <end position="232"/>
    </location>
</feature>